<reference evidence="2 3" key="1">
    <citation type="submission" date="2020-01" db="EMBL/GenBank/DDBJ databases">
        <authorList>
            <person name="Kim M.K."/>
        </authorList>
    </citation>
    <scope>NUCLEOTIDE SEQUENCE [LARGE SCALE GENOMIC DNA]</scope>
    <source>
        <strain evidence="2 3">BT213</strain>
    </source>
</reference>
<keyword evidence="1" id="KW-0732">Signal</keyword>
<evidence type="ECO:0000313" key="3">
    <source>
        <dbReference type="Proteomes" id="UP000478546"/>
    </source>
</evidence>
<dbReference type="RefSeq" id="WP_162344847.1">
    <property type="nucleotide sequence ID" value="NZ_JAAEAA010000003.1"/>
</dbReference>
<dbReference type="AlphaFoldDB" id="A0A6B2GVF3"/>
<evidence type="ECO:0000256" key="1">
    <source>
        <dbReference type="SAM" id="SignalP"/>
    </source>
</evidence>
<organism evidence="2 3">
    <name type="scientific">Pontibacter fetidus</name>
    <dbReference type="NCBI Taxonomy" id="2700082"/>
    <lineage>
        <taxon>Bacteria</taxon>
        <taxon>Pseudomonadati</taxon>
        <taxon>Bacteroidota</taxon>
        <taxon>Cytophagia</taxon>
        <taxon>Cytophagales</taxon>
        <taxon>Hymenobacteraceae</taxon>
        <taxon>Pontibacter</taxon>
    </lineage>
</organism>
<dbReference type="Proteomes" id="UP000478546">
    <property type="component" value="Unassembled WGS sequence"/>
</dbReference>
<feature type="chain" id="PRO_5025503859" description="Spi protease inhibitor domain-containing protein" evidence="1">
    <location>
        <begin position="20"/>
        <end position="137"/>
    </location>
</feature>
<feature type="signal peptide" evidence="1">
    <location>
        <begin position="1"/>
        <end position="19"/>
    </location>
</feature>
<sequence>MIKRITFTLILTLTLLASAQSQNLIGYTKEEVKAYVAENEPNYTLTGDREGVGLIYKVDNEPHQGCIFLIEENDLCYSLQVAFPYNKLNSVINDLNSNYVKLSSYEWLEHSESMIYKLNLIRESSFFIIQRSIHKIK</sequence>
<keyword evidence="3" id="KW-1185">Reference proteome</keyword>
<accession>A0A6B2GVF3</accession>
<evidence type="ECO:0008006" key="4">
    <source>
        <dbReference type="Google" id="ProtNLM"/>
    </source>
</evidence>
<protein>
    <recommendedName>
        <fullName evidence="4">Spi protease inhibitor domain-containing protein</fullName>
    </recommendedName>
</protein>
<dbReference type="EMBL" id="JAAEAA010000003">
    <property type="protein sequence ID" value="NDK54785.1"/>
    <property type="molecule type" value="Genomic_DNA"/>
</dbReference>
<comment type="caution">
    <text evidence="2">The sequence shown here is derived from an EMBL/GenBank/DDBJ whole genome shotgun (WGS) entry which is preliminary data.</text>
</comment>
<evidence type="ECO:0000313" key="2">
    <source>
        <dbReference type="EMBL" id="NDK54785.1"/>
    </source>
</evidence>
<name>A0A6B2GVF3_9BACT</name>
<gene>
    <name evidence="2" type="ORF">GWO68_02540</name>
</gene>
<proteinExistence type="predicted"/>